<dbReference type="EMBL" id="JTDY01010812">
    <property type="protein sequence ID" value="KOB57991.1"/>
    <property type="molecule type" value="Genomic_DNA"/>
</dbReference>
<comment type="caution">
    <text evidence="5">The sequence shown here is derived from an EMBL/GenBank/DDBJ whole genome shotgun (WGS) entry which is preliminary data.</text>
</comment>
<protein>
    <submittedName>
        <fullName evidence="5">MDM2-like protein</fullName>
    </submittedName>
</protein>
<gene>
    <name evidence="5" type="ORF">OBRU01_25531</name>
</gene>
<dbReference type="Gene3D" id="3.30.40.10">
    <property type="entry name" value="Zinc/RING finger domain, C3HC4 (zinc finger)"/>
    <property type="match status" value="1"/>
</dbReference>
<dbReference type="PANTHER" id="PTHR46858:SF5">
    <property type="entry name" value="E3 UBIQUITIN-PROTEIN LIGASE APD1-RELATED"/>
    <property type="match status" value="1"/>
</dbReference>
<feature type="region of interest" description="Disordered" evidence="4">
    <location>
        <begin position="52"/>
        <end position="84"/>
    </location>
</feature>
<reference evidence="5 6" key="1">
    <citation type="journal article" date="2015" name="Genome Biol. Evol.">
        <title>The genome of winter moth (Operophtera brumata) provides a genomic perspective on sexual dimorphism and phenology.</title>
        <authorList>
            <person name="Derks M.F."/>
            <person name="Smit S."/>
            <person name="Salis L."/>
            <person name="Schijlen E."/>
            <person name="Bossers A."/>
            <person name="Mateman C."/>
            <person name="Pijl A.S."/>
            <person name="de Ridder D."/>
            <person name="Groenen M.A."/>
            <person name="Visser M.E."/>
            <person name="Megens H.J."/>
        </authorList>
    </citation>
    <scope>NUCLEOTIDE SEQUENCE [LARGE SCALE GENOMIC DNA]</scope>
    <source>
        <strain evidence="5">WM2013NL</strain>
        <tissue evidence="5">Head and thorax</tissue>
    </source>
</reference>
<dbReference type="STRING" id="104452.A0A0L7K4Q7"/>
<proteinExistence type="predicted"/>
<organism evidence="5 6">
    <name type="scientific">Operophtera brumata</name>
    <name type="common">Winter moth</name>
    <name type="synonym">Phalaena brumata</name>
    <dbReference type="NCBI Taxonomy" id="104452"/>
    <lineage>
        <taxon>Eukaryota</taxon>
        <taxon>Metazoa</taxon>
        <taxon>Ecdysozoa</taxon>
        <taxon>Arthropoda</taxon>
        <taxon>Hexapoda</taxon>
        <taxon>Insecta</taxon>
        <taxon>Pterygota</taxon>
        <taxon>Neoptera</taxon>
        <taxon>Endopterygota</taxon>
        <taxon>Lepidoptera</taxon>
        <taxon>Glossata</taxon>
        <taxon>Ditrysia</taxon>
        <taxon>Geometroidea</taxon>
        <taxon>Geometridae</taxon>
        <taxon>Larentiinae</taxon>
        <taxon>Operophtera</taxon>
    </lineage>
</organism>
<dbReference type="GO" id="GO:0010468">
    <property type="term" value="P:regulation of gene expression"/>
    <property type="evidence" value="ECO:0007669"/>
    <property type="project" value="TreeGrafter"/>
</dbReference>
<feature type="compositionally biased region" description="Polar residues" evidence="4">
    <location>
        <begin position="52"/>
        <end position="76"/>
    </location>
</feature>
<dbReference type="Pfam" id="PF13920">
    <property type="entry name" value="zf-C3HC4_3"/>
    <property type="match status" value="1"/>
</dbReference>
<sequence length="201" mass="22166">VVEVSCREGDLVFADSERTDSQGSDSEIDFHDYWLCAHMSSQPLSQDSGIAFTHSQESQGPPGTSHSKTQSVLKSTSIKRRSESVDRLTKRAKYSESSESESESKIKVIPLAKTISDPAITIEDSVITKKIIVNSLKEIERVDAKELCVICITEPKSGVFVHGRIAHICCCYKCAKKVWAKAKRCPVCNCKISNVLKAVVM</sequence>
<evidence type="ECO:0000256" key="1">
    <source>
        <dbReference type="ARBA" id="ARBA00022723"/>
    </source>
</evidence>
<dbReference type="GO" id="GO:0016567">
    <property type="term" value="P:protein ubiquitination"/>
    <property type="evidence" value="ECO:0007669"/>
    <property type="project" value="TreeGrafter"/>
</dbReference>
<evidence type="ECO:0000313" key="5">
    <source>
        <dbReference type="EMBL" id="KOB57991.1"/>
    </source>
</evidence>
<keyword evidence="1" id="KW-0479">Metal-binding</keyword>
<keyword evidence="3" id="KW-0862">Zinc</keyword>
<accession>A0A0L7K4Q7</accession>
<evidence type="ECO:0000256" key="4">
    <source>
        <dbReference type="SAM" id="MobiDB-lite"/>
    </source>
</evidence>
<keyword evidence="2" id="KW-0863">Zinc-finger</keyword>
<dbReference type="GO" id="GO:0008270">
    <property type="term" value="F:zinc ion binding"/>
    <property type="evidence" value="ECO:0007669"/>
    <property type="project" value="UniProtKB-KW"/>
</dbReference>
<dbReference type="Proteomes" id="UP000037510">
    <property type="component" value="Unassembled WGS sequence"/>
</dbReference>
<dbReference type="GO" id="GO:0061630">
    <property type="term" value="F:ubiquitin protein ligase activity"/>
    <property type="evidence" value="ECO:0007669"/>
    <property type="project" value="TreeGrafter"/>
</dbReference>
<evidence type="ECO:0000256" key="3">
    <source>
        <dbReference type="ARBA" id="ARBA00022833"/>
    </source>
</evidence>
<feature type="non-terminal residue" evidence="5">
    <location>
        <position position="1"/>
    </location>
</feature>
<name>A0A0L7K4Q7_OPEBR</name>
<dbReference type="GO" id="GO:0043066">
    <property type="term" value="P:negative regulation of apoptotic process"/>
    <property type="evidence" value="ECO:0007669"/>
    <property type="project" value="TreeGrafter"/>
</dbReference>
<evidence type="ECO:0000256" key="2">
    <source>
        <dbReference type="ARBA" id="ARBA00022771"/>
    </source>
</evidence>
<evidence type="ECO:0000313" key="6">
    <source>
        <dbReference type="Proteomes" id="UP000037510"/>
    </source>
</evidence>
<keyword evidence="6" id="KW-1185">Reference proteome</keyword>
<dbReference type="InterPro" id="IPR013083">
    <property type="entry name" value="Znf_RING/FYVE/PHD"/>
</dbReference>
<dbReference type="PANTHER" id="PTHR46858">
    <property type="entry name" value="OS05G0521000 PROTEIN"/>
    <property type="match status" value="1"/>
</dbReference>
<dbReference type="AlphaFoldDB" id="A0A0L7K4Q7"/>
<dbReference type="CDD" id="cd16646">
    <property type="entry name" value="mRING-HC-C2H2C4_MDM2-like"/>
    <property type="match status" value="1"/>
</dbReference>